<gene>
    <name evidence="6" type="ORF">ATK86_6745</name>
</gene>
<evidence type="ECO:0000313" key="7">
    <source>
        <dbReference type="Proteomes" id="UP000233766"/>
    </source>
</evidence>
<dbReference type="EMBL" id="PJMW01000002">
    <property type="protein sequence ID" value="PKV82259.1"/>
    <property type="molecule type" value="Genomic_DNA"/>
</dbReference>
<proteinExistence type="predicted"/>
<evidence type="ECO:0000313" key="6">
    <source>
        <dbReference type="EMBL" id="PKV82259.1"/>
    </source>
</evidence>
<organism evidence="6 7">
    <name type="scientific">Nocardia fluminea</name>
    <dbReference type="NCBI Taxonomy" id="134984"/>
    <lineage>
        <taxon>Bacteria</taxon>
        <taxon>Bacillati</taxon>
        <taxon>Actinomycetota</taxon>
        <taxon>Actinomycetes</taxon>
        <taxon>Mycobacteriales</taxon>
        <taxon>Nocardiaceae</taxon>
        <taxon>Nocardia</taxon>
    </lineage>
</organism>
<accession>A0A2N3VKX1</accession>
<dbReference type="PANTHER" id="PTHR30055">
    <property type="entry name" value="HTH-TYPE TRANSCRIPTIONAL REGULATOR RUTR"/>
    <property type="match status" value="1"/>
</dbReference>
<comment type="caution">
    <text evidence="6">The sequence shown here is derived from an EMBL/GenBank/DDBJ whole genome shotgun (WGS) entry which is preliminary data.</text>
</comment>
<keyword evidence="7" id="KW-1185">Reference proteome</keyword>
<dbReference type="GO" id="GO:0000976">
    <property type="term" value="F:transcription cis-regulatory region binding"/>
    <property type="evidence" value="ECO:0007669"/>
    <property type="project" value="TreeGrafter"/>
</dbReference>
<dbReference type="PROSITE" id="PS50977">
    <property type="entry name" value="HTH_TETR_2"/>
    <property type="match status" value="1"/>
</dbReference>
<dbReference type="AlphaFoldDB" id="A0A2N3VKX1"/>
<dbReference type="SUPFAM" id="SSF46689">
    <property type="entry name" value="Homeodomain-like"/>
    <property type="match status" value="1"/>
</dbReference>
<dbReference type="GO" id="GO:0003700">
    <property type="term" value="F:DNA-binding transcription factor activity"/>
    <property type="evidence" value="ECO:0007669"/>
    <property type="project" value="TreeGrafter"/>
</dbReference>
<keyword evidence="3" id="KW-0804">Transcription</keyword>
<dbReference type="PRINTS" id="PR00455">
    <property type="entry name" value="HTHTETR"/>
</dbReference>
<sequence length="191" mass="20775">MGNVSRMSSPRRTNRGPAAAAENRVALLVAAKAAFAEHGLNVPLNLIARTAGVGQGSLYRHFPNREAIILAVFEENLGRLESMVAKVDSTLDELLAEIFDQIVEVAVLFDLFRLPDSSDPRLVDIIGRLHALLDEKLADDTRRGSVRRGVTAEEIFLAVGMLGALLNKTPERERPSVAAKCRGLLLHALCD</sequence>
<evidence type="ECO:0000256" key="3">
    <source>
        <dbReference type="ARBA" id="ARBA00023163"/>
    </source>
</evidence>
<keyword evidence="2 4" id="KW-0238">DNA-binding</keyword>
<dbReference type="PANTHER" id="PTHR30055:SF234">
    <property type="entry name" value="HTH-TYPE TRANSCRIPTIONAL REGULATOR BETI"/>
    <property type="match status" value="1"/>
</dbReference>
<feature type="DNA-binding region" description="H-T-H motif" evidence="4">
    <location>
        <begin position="43"/>
        <end position="62"/>
    </location>
</feature>
<feature type="domain" description="HTH tetR-type" evidence="5">
    <location>
        <begin position="21"/>
        <end position="80"/>
    </location>
</feature>
<evidence type="ECO:0000256" key="4">
    <source>
        <dbReference type="PROSITE-ProRule" id="PRU00335"/>
    </source>
</evidence>
<dbReference type="Pfam" id="PF00440">
    <property type="entry name" value="TetR_N"/>
    <property type="match status" value="1"/>
</dbReference>
<evidence type="ECO:0000256" key="2">
    <source>
        <dbReference type="ARBA" id="ARBA00023125"/>
    </source>
</evidence>
<protein>
    <submittedName>
        <fullName evidence="6">TetR family transcriptional regulator</fullName>
    </submittedName>
</protein>
<evidence type="ECO:0000256" key="1">
    <source>
        <dbReference type="ARBA" id="ARBA00023015"/>
    </source>
</evidence>
<keyword evidence="1" id="KW-0805">Transcription regulation</keyword>
<reference evidence="6 7" key="1">
    <citation type="submission" date="2017-12" db="EMBL/GenBank/DDBJ databases">
        <title>Sequencing the genomes of 1000 Actinobacteria strains.</title>
        <authorList>
            <person name="Klenk H.-P."/>
        </authorList>
    </citation>
    <scope>NUCLEOTIDE SEQUENCE [LARGE SCALE GENOMIC DNA]</scope>
    <source>
        <strain evidence="6 7">DSM 44489</strain>
    </source>
</reference>
<dbReference type="InterPro" id="IPR009057">
    <property type="entry name" value="Homeodomain-like_sf"/>
</dbReference>
<name>A0A2N3VKX1_9NOCA</name>
<dbReference type="InterPro" id="IPR001647">
    <property type="entry name" value="HTH_TetR"/>
</dbReference>
<dbReference type="InterPro" id="IPR050109">
    <property type="entry name" value="HTH-type_TetR-like_transc_reg"/>
</dbReference>
<dbReference type="Gene3D" id="1.10.357.10">
    <property type="entry name" value="Tetracycline Repressor, domain 2"/>
    <property type="match status" value="1"/>
</dbReference>
<evidence type="ECO:0000259" key="5">
    <source>
        <dbReference type="PROSITE" id="PS50977"/>
    </source>
</evidence>
<dbReference type="Proteomes" id="UP000233766">
    <property type="component" value="Unassembled WGS sequence"/>
</dbReference>